<comment type="caution">
    <text evidence="1">The sequence shown here is derived from an EMBL/GenBank/DDBJ whole genome shotgun (WGS) entry which is preliminary data.</text>
</comment>
<sequence length="164" mass="18970">MLFSVGTEAYKNHFRLQGICRSVKKKKKIKSRTKETWCDLWVSGWKFWVFRLQGICRSVKKKKKIKSRTKEHGVIYGLVDGNSGSCPELGSNDLNEGCLNELGLRAIGKGNKRHDEIRKFLLSWLSWERDSWEARQVQGPQKHACKREGRDLWLGSWAFVGLTS</sequence>
<evidence type="ECO:0000313" key="1">
    <source>
        <dbReference type="EMBL" id="KAJ6751455.1"/>
    </source>
</evidence>
<protein>
    <submittedName>
        <fullName evidence="1">Uncharacterized protein</fullName>
    </submittedName>
</protein>
<gene>
    <name evidence="1" type="ORF">OIU85_001938</name>
</gene>
<keyword evidence="2" id="KW-1185">Reference proteome</keyword>
<name>A0A9Q0ZYB0_SALVM</name>
<dbReference type="AlphaFoldDB" id="A0A9Q0ZYB0"/>
<evidence type="ECO:0000313" key="2">
    <source>
        <dbReference type="Proteomes" id="UP001151529"/>
    </source>
</evidence>
<dbReference type="EMBL" id="JAPFFL010000001">
    <property type="protein sequence ID" value="KAJ6751455.1"/>
    <property type="molecule type" value="Genomic_DNA"/>
</dbReference>
<reference evidence="1" key="2">
    <citation type="journal article" date="2023" name="Int. J. Mol. Sci.">
        <title>De Novo Assembly and Annotation of 11 Diverse Shrub Willow (Salix) Genomes Reveals Novel Gene Organization in Sex-Linked Regions.</title>
        <authorList>
            <person name="Hyden B."/>
            <person name="Feng K."/>
            <person name="Yates T.B."/>
            <person name="Jawdy S."/>
            <person name="Cereghino C."/>
            <person name="Smart L.B."/>
            <person name="Muchero W."/>
        </authorList>
    </citation>
    <scope>NUCLEOTIDE SEQUENCE [LARGE SCALE GENOMIC DNA]</scope>
    <source>
        <tissue evidence="1">Shoot tip</tissue>
    </source>
</reference>
<dbReference type="Proteomes" id="UP001151529">
    <property type="component" value="Chromosome 16"/>
</dbReference>
<reference evidence="1" key="1">
    <citation type="submission" date="2022-11" db="EMBL/GenBank/DDBJ databases">
        <authorList>
            <person name="Hyden B.L."/>
            <person name="Feng K."/>
            <person name="Yates T."/>
            <person name="Jawdy S."/>
            <person name="Smart L.B."/>
            <person name="Muchero W."/>
        </authorList>
    </citation>
    <scope>NUCLEOTIDE SEQUENCE</scope>
    <source>
        <tissue evidence="1">Shoot tip</tissue>
    </source>
</reference>
<proteinExistence type="predicted"/>
<organism evidence="1 2">
    <name type="scientific">Salix viminalis</name>
    <name type="common">Common osier</name>
    <name type="synonym">Basket willow</name>
    <dbReference type="NCBI Taxonomy" id="40686"/>
    <lineage>
        <taxon>Eukaryota</taxon>
        <taxon>Viridiplantae</taxon>
        <taxon>Streptophyta</taxon>
        <taxon>Embryophyta</taxon>
        <taxon>Tracheophyta</taxon>
        <taxon>Spermatophyta</taxon>
        <taxon>Magnoliopsida</taxon>
        <taxon>eudicotyledons</taxon>
        <taxon>Gunneridae</taxon>
        <taxon>Pentapetalae</taxon>
        <taxon>rosids</taxon>
        <taxon>fabids</taxon>
        <taxon>Malpighiales</taxon>
        <taxon>Salicaceae</taxon>
        <taxon>Saliceae</taxon>
        <taxon>Salix</taxon>
    </lineage>
</organism>
<accession>A0A9Q0ZYB0</accession>